<reference evidence="2 3" key="1">
    <citation type="submission" date="2017-11" db="EMBL/GenBank/DDBJ databases">
        <title>Streptomyces carmine sp. nov., a novel actinomycete isolated from Sophora alopecuroides in Xinjiang, China.</title>
        <authorList>
            <person name="Wang Y."/>
            <person name="Luo X."/>
            <person name="Wan C."/>
            <person name="Zhang L."/>
        </authorList>
    </citation>
    <scope>NUCLEOTIDE SEQUENCE [LARGE SCALE GENOMIC DNA]</scope>
    <source>
        <strain evidence="2 3">TRM SA0054</strain>
    </source>
</reference>
<comment type="caution">
    <text evidence="2">The sequence shown here is derived from an EMBL/GenBank/DDBJ whole genome shotgun (WGS) entry which is preliminary data.</text>
</comment>
<evidence type="ECO:0000256" key="1">
    <source>
        <dbReference type="SAM" id="MobiDB-lite"/>
    </source>
</evidence>
<keyword evidence="3" id="KW-1185">Reference proteome</keyword>
<protein>
    <submittedName>
        <fullName evidence="2">Uncharacterized protein</fullName>
    </submittedName>
</protein>
<gene>
    <name evidence="2" type="ORF">CUT44_21145</name>
</gene>
<evidence type="ECO:0000313" key="2">
    <source>
        <dbReference type="EMBL" id="PJE95773.1"/>
    </source>
</evidence>
<sequence>MRTIVDSAGATVAVNAAEPRHEEFHAVPSRASSAVAFPLVVAEAHRLPQDYRQIAPSTGRPHFRSLPCDLDQ</sequence>
<evidence type="ECO:0000313" key="3">
    <source>
        <dbReference type="Proteomes" id="UP000230407"/>
    </source>
</evidence>
<dbReference type="EMBL" id="PGGW01000061">
    <property type="protein sequence ID" value="PJE95773.1"/>
    <property type="molecule type" value="Genomic_DNA"/>
</dbReference>
<dbReference type="RefSeq" id="WP_100203498.1">
    <property type="nucleotide sequence ID" value="NZ_PGGW01000061.1"/>
</dbReference>
<accession>A0A2M8LUZ6</accession>
<feature type="region of interest" description="Disordered" evidence="1">
    <location>
        <begin position="53"/>
        <end position="72"/>
    </location>
</feature>
<dbReference type="AlphaFoldDB" id="A0A2M8LUZ6"/>
<dbReference type="Proteomes" id="UP000230407">
    <property type="component" value="Unassembled WGS sequence"/>
</dbReference>
<name>A0A2M8LUZ6_9ACTN</name>
<organism evidence="2 3">
    <name type="scientific">Streptomyces carminius</name>
    <dbReference type="NCBI Taxonomy" id="2665496"/>
    <lineage>
        <taxon>Bacteria</taxon>
        <taxon>Bacillati</taxon>
        <taxon>Actinomycetota</taxon>
        <taxon>Actinomycetes</taxon>
        <taxon>Kitasatosporales</taxon>
        <taxon>Streptomycetaceae</taxon>
        <taxon>Streptomyces</taxon>
    </lineage>
</organism>
<proteinExistence type="predicted"/>